<evidence type="ECO:0000256" key="3">
    <source>
        <dbReference type="ARBA" id="ARBA00020586"/>
    </source>
</evidence>
<dbReference type="PANTHER" id="PTHR31438:SF1">
    <property type="entry name" value="LYSINE N-ACYLTRANSFERASE C17G9.06C-RELATED"/>
    <property type="match status" value="1"/>
</dbReference>
<gene>
    <name evidence="6" type="ORF">MXD59_05375</name>
</gene>
<name>A0ABT0JUJ2_9ACTN</name>
<dbReference type="InterPro" id="IPR019432">
    <property type="entry name" value="Acyltransferase_MbtK/IucB-like"/>
</dbReference>
<dbReference type="RefSeq" id="WP_248823686.1">
    <property type="nucleotide sequence ID" value="NZ_JALKFT010000004.1"/>
</dbReference>
<dbReference type="Gene3D" id="3.40.630.30">
    <property type="match status" value="1"/>
</dbReference>
<proteinExistence type="predicted"/>
<evidence type="ECO:0000313" key="6">
    <source>
        <dbReference type="EMBL" id="MCK9875216.1"/>
    </source>
</evidence>
<accession>A0ABT0JUJ2</accession>
<comment type="function">
    <text evidence="1">Acyltransferase required for the direct transfer of medium- to long-chain fatty acyl moieties from a carrier protein (MbtL) on to the epsilon-amino group of lysine residue in the mycobactin core.</text>
</comment>
<keyword evidence="7" id="KW-1185">Reference proteome</keyword>
<evidence type="ECO:0000259" key="5">
    <source>
        <dbReference type="SMART" id="SM01006"/>
    </source>
</evidence>
<evidence type="ECO:0000313" key="7">
    <source>
        <dbReference type="Proteomes" id="UP001201873"/>
    </source>
</evidence>
<evidence type="ECO:0000256" key="4">
    <source>
        <dbReference type="ARBA" id="ARBA00031122"/>
    </source>
</evidence>
<dbReference type="SUPFAM" id="SSF55729">
    <property type="entry name" value="Acyl-CoA N-acyltransferases (Nat)"/>
    <property type="match status" value="1"/>
</dbReference>
<evidence type="ECO:0000256" key="1">
    <source>
        <dbReference type="ARBA" id="ARBA00003818"/>
    </source>
</evidence>
<dbReference type="SMART" id="SM01006">
    <property type="entry name" value="AlcB"/>
    <property type="match status" value="1"/>
</dbReference>
<comment type="caution">
    <text evidence="6">The sequence shown here is derived from an EMBL/GenBank/DDBJ whole genome shotgun (WGS) entry which is preliminary data.</text>
</comment>
<dbReference type="PANTHER" id="PTHR31438">
    <property type="entry name" value="LYSINE N-ACYLTRANSFERASE C17G9.06C-RELATED"/>
    <property type="match status" value="1"/>
</dbReference>
<protein>
    <recommendedName>
        <fullName evidence="3">Lysine N-acyltransferase MbtK</fullName>
    </recommendedName>
    <alternativeName>
        <fullName evidence="4">Mycobactin synthase protein K</fullName>
    </alternativeName>
</protein>
<dbReference type="Pfam" id="PF13523">
    <property type="entry name" value="Acetyltransf_8"/>
    <property type="match status" value="1"/>
</dbReference>
<organism evidence="6 7">
    <name type="scientific">Frankia umida</name>
    <dbReference type="NCBI Taxonomy" id="573489"/>
    <lineage>
        <taxon>Bacteria</taxon>
        <taxon>Bacillati</taxon>
        <taxon>Actinomycetota</taxon>
        <taxon>Actinomycetes</taxon>
        <taxon>Frankiales</taxon>
        <taxon>Frankiaceae</taxon>
        <taxon>Frankia</taxon>
    </lineage>
</organism>
<dbReference type="EMBL" id="JALKFT010000004">
    <property type="protein sequence ID" value="MCK9875216.1"/>
    <property type="molecule type" value="Genomic_DNA"/>
</dbReference>
<comment type="pathway">
    <text evidence="2">Siderophore biosynthesis; mycobactin biosynthesis.</text>
</comment>
<feature type="domain" description="Acyltransferase MbtK/IucB-like conserved" evidence="5">
    <location>
        <begin position="5"/>
        <end position="53"/>
    </location>
</feature>
<dbReference type="InterPro" id="IPR016181">
    <property type="entry name" value="Acyl_CoA_acyltransferase"/>
</dbReference>
<dbReference type="Proteomes" id="UP001201873">
    <property type="component" value="Unassembled WGS sequence"/>
</dbReference>
<sequence length="178" mass="20318">MIGWRRVTEDDFPLLGAWLEQPHVARWWNHETTPEAVRRDFGPTARGEEPAQDFLALLDDQPFGLVQRCRLIDYSEYLDELRPVIEVPVGAMSLDYLIGDRGQTGRGLGPAMLTSMVARTWSDHPESDCVIVPVVAANRASWRALEKARFRRAAQGHLTPDNPIDDPLHYVYRLDREV</sequence>
<reference evidence="6 7" key="1">
    <citation type="submission" date="2022-04" db="EMBL/GenBank/DDBJ databases">
        <title>Genome diversity in the genus Frankia.</title>
        <authorList>
            <person name="Carlos-Shanley C."/>
            <person name="Hahn D."/>
        </authorList>
    </citation>
    <scope>NUCLEOTIDE SEQUENCE [LARGE SCALE GENOMIC DNA]</scope>
    <source>
        <strain evidence="6 7">Ag45/Mut15</strain>
    </source>
</reference>
<evidence type="ECO:0000256" key="2">
    <source>
        <dbReference type="ARBA" id="ARBA00005102"/>
    </source>
</evidence>